<gene>
    <name evidence="1" type="ORF">PACLA_8A035837</name>
</gene>
<dbReference type="Proteomes" id="UP001152795">
    <property type="component" value="Unassembled WGS sequence"/>
</dbReference>
<dbReference type="EMBL" id="CACRXK020010884">
    <property type="protein sequence ID" value="CAB4020289.1"/>
    <property type="molecule type" value="Genomic_DNA"/>
</dbReference>
<organism evidence="1 2">
    <name type="scientific">Paramuricea clavata</name>
    <name type="common">Red gorgonian</name>
    <name type="synonym">Violescent sea-whip</name>
    <dbReference type="NCBI Taxonomy" id="317549"/>
    <lineage>
        <taxon>Eukaryota</taxon>
        <taxon>Metazoa</taxon>
        <taxon>Cnidaria</taxon>
        <taxon>Anthozoa</taxon>
        <taxon>Octocorallia</taxon>
        <taxon>Malacalcyonacea</taxon>
        <taxon>Plexauridae</taxon>
        <taxon>Paramuricea</taxon>
    </lineage>
</organism>
<dbReference type="AlphaFoldDB" id="A0A6S7ITD2"/>
<accession>A0A6S7ITD2</accession>
<reference evidence="1" key="1">
    <citation type="submission" date="2020-04" db="EMBL/GenBank/DDBJ databases">
        <authorList>
            <person name="Alioto T."/>
            <person name="Alioto T."/>
            <person name="Gomez Garrido J."/>
        </authorList>
    </citation>
    <scope>NUCLEOTIDE SEQUENCE</scope>
    <source>
        <strain evidence="1">A484AB</strain>
    </source>
</reference>
<name>A0A6S7ITD2_PARCT</name>
<comment type="caution">
    <text evidence="1">The sequence shown here is derived from an EMBL/GenBank/DDBJ whole genome shotgun (WGS) entry which is preliminary data.</text>
</comment>
<proteinExistence type="predicted"/>
<keyword evidence="2" id="KW-1185">Reference proteome</keyword>
<protein>
    <submittedName>
        <fullName evidence="1">Partial</fullName>
    </submittedName>
</protein>
<sequence length="358" mass="40452">MLREHADEYSGEDNEHVAMEFENANDEYVNQSDMSSNCSNCQKHREELDEIKLKLDSLLSLYSVVGTKQSELEIERNKYQLIEGQDGIIHMLINKNRKLESELDNMKVTLEQVKLDNEAIQKTFDMKQTVWIKAKSSNHCNQVPVPDSPQQGLSTFNHFDALTVEDDEIPVNTSDSGSDSGFQGQIKDYRNSQSSKFVKKLRKTDQNTSSVDSHSEWLSCNKACGIDKISSKILKLASPVITATLTYIFNQSITLCSFPDEWKVARVLPLYKSGHRNIPDDTNLTASGGTIDDVENAVNSDVENLRMWLNANKLSLNIAKTEFMLIGSRSLVHTVSDSNLNILIENRPIKQVKLFKTL</sequence>
<evidence type="ECO:0000313" key="2">
    <source>
        <dbReference type="Proteomes" id="UP001152795"/>
    </source>
</evidence>
<evidence type="ECO:0000313" key="1">
    <source>
        <dbReference type="EMBL" id="CAB4020289.1"/>
    </source>
</evidence>